<dbReference type="InterPro" id="IPR036511">
    <property type="entry name" value="TGT-like_sf"/>
</dbReference>
<protein>
    <recommendedName>
        <fullName evidence="3">tRNA-guanine(15) transglycosylase-like domain-containing protein</fullName>
    </recommendedName>
</protein>
<dbReference type="Gene3D" id="3.20.20.105">
    <property type="entry name" value="Queuine tRNA-ribosyltransferase-like"/>
    <property type="match status" value="1"/>
</dbReference>
<accession>A0ABQ2WU98</accession>
<keyword evidence="2" id="KW-1185">Reference proteome</keyword>
<dbReference type="NCBIfam" id="NF041059">
    <property type="entry name" value="DpdA"/>
    <property type="match status" value="1"/>
</dbReference>
<dbReference type="InterPro" id="IPR053537">
    <property type="entry name" value="DNA-guanine_TGase"/>
</dbReference>
<evidence type="ECO:0000313" key="2">
    <source>
        <dbReference type="Proteomes" id="UP000634667"/>
    </source>
</evidence>
<evidence type="ECO:0000313" key="1">
    <source>
        <dbReference type="EMBL" id="GGW72377.1"/>
    </source>
</evidence>
<comment type="caution">
    <text evidence="1">The sequence shown here is derived from an EMBL/GenBank/DDBJ whole genome shotgun (WGS) entry which is preliminary data.</text>
</comment>
<organism evidence="1 2">
    <name type="scientific">Alishewanella tabrizica</name>
    <dbReference type="NCBI Taxonomy" id="671278"/>
    <lineage>
        <taxon>Bacteria</taxon>
        <taxon>Pseudomonadati</taxon>
        <taxon>Pseudomonadota</taxon>
        <taxon>Gammaproteobacteria</taxon>
        <taxon>Alteromonadales</taxon>
        <taxon>Alteromonadaceae</taxon>
        <taxon>Alishewanella</taxon>
    </lineage>
</organism>
<evidence type="ECO:0008006" key="3">
    <source>
        <dbReference type="Google" id="ProtNLM"/>
    </source>
</evidence>
<gene>
    <name evidence="1" type="ORF">GCM10008111_30610</name>
</gene>
<dbReference type="Proteomes" id="UP000634667">
    <property type="component" value="Unassembled WGS sequence"/>
</dbReference>
<dbReference type="RefSeq" id="WP_189484114.1">
    <property type="nucleotide sequence ID" value="NZ_BMYR01000016.1"/>
</dbReference>
<sequence>MKKVKFFFPDSHDFVDPTFDFVNETNNEFRVIQRDDKYAHELFDSPVYDGILISKAIVEGLSGVKGRYSVAQRQRFFREGVYRFFRLPRSYETIGDCGAFSYVKEVEPPYSVEDVAEFYTNSGFTHGIAMDHIIFDYENNDVKSSKIVGERLKECLRRTELNLENASKFLKISKSEPFNPYGVAHGWNPSSFSESVTKLQKMGYDKIALGGMIPLKTRDILEILAKVSEIRKPTTQLHLLGINRLEHIPQFYSFGVTSFDSTSPLMQGLKDDKFNYHLPEHKYTSIAIPQVDGNNTMRNLIASGAIDQDLAIKLERICLDLVIQFDKGRASKEAVLEALCEYEKLYLKDAHKKTRRMLMDKVLTDKPWTACPCNICKAIGVHVMLKRGAARNRRRGFHNLFNAYNTLQKELAKISD</sequence>
<reference evidence="2" key="1">
    <citation type="journal article" date="2019" name="Int. J. Syst. Evol. Microbiol.">
        <title>The Global Catalogue of Microorganisms (GCM) 10K type strain sequencing project: providing services to taxonomists for standard genome sequencing and annotation.</title>
        <authorList>
            <consortium name="The Broad Institute Genomics Platform"/>
            <consortium name="The Broad Institute Genome Sequencing Center for Infectious Disease"/>
            <person name="Wu L."/>
            <person name="Ma J."/>
        </authorList>
    </citation>
    <scope>NUCLEOTIDE SEQUENCE [LARGE SCALE GENOMIC DNA]</scope>
    <source>
        <strain evidence="2">KCTC 23723</strain>
    </source>
</reference>
<dbReference type="SUPFAM" id="SSF51713">
    <property type="entry name" value="tRNA-guanine transglycosylase"/>
    <property type="match status" value="1"/>
</dbReference>
<proteinExistence type="predicted"/>
<dbReference type="EMBL" id="BMYR01000016">
    <property type="protein sequence ID" value="GGW72377.1"/>
    <property type="molecule type" value="Genomic_DNA"/>
</dbReference>
<name>A0ABQ2WU98_9ALTE</name>